<protein>
    <submittedName>
        <fullName evidence="2">XkdQ</fullName>
    </submittedName>
</protein>
<evidence type="ECO:0000259" key="1">
    <source>
        <dbReference type="Pfam" id="PF24032"/>
    </source>
</evidence>
<comment type="caution">
    <text evidence="2">The sequence shown here is derived from an EMBL/GenBank/DDBJ whole genome shotgun (WGS) entry which is preliminary data.</text>
</comment>
<dbReference type="Proteomes" id="UP000813637">
    <property type="component" value="Unassembled WGS sequence"/>
</dbReference>
<feature type="domain" description="YqbQ/XkdQ" evidence="1">
    <location>
        <begin position="24"/>
        <end position="298"/>
    </location>
</feature>
<proteinExistence type="predicted"/>
<name>A0A9Q3VB83_CLOBO</name>
<gene>
    <name evidence="2" type="ORF">G8S53_10425</name>
</gene>
<dbReference type="EMBL" id="JAAMYB010000015">
    <property type="protein sequence ID" value="MCD3195690.1"/>
    <property type="molecule type" value="Genomic_DNA"/>
</dbReference>
<organism evidence="2 3">
    <name type="scientific">Clostridium botulinum C</name>
    <dbReference type="NCBI Taxonomy" id="36828"/>
    <lineage>
        <taxon>Bacteria</taxon>
        <taxon>Bacillati</taxon>
        <taxon>Bacillota</taxon>
        <taxon>Clostridia</taxon>
        <taxon>Eubacteriales</taxon>
        <taxon>Clostridiaceae</taxon>
        <taxon>Clostridium</taxon>
    </lineage>
</organism>
<dbReference type="RefSeq" id="WP_003384341.1">
    <property type="nucleotide sequence ID" value="NZ_JAAMYB010000015.1"/>
</dbReference>
<evidence type="ECO:0000313" key="2">
    <source>
        <dbReference type="EMBL" id="MCD3195690.1"/>
    </source>
</evidence>
<sequence>MILILNNKYKIQDLDEGITLNEAIDGIAYTANINLVETPKLAEIRVRKGMPMEIWDTNFETKQPIQLFKGIVWDFNKSGNIVKHITTVCKERTVYLEQSEDEYLFSDGLTATKRIEKYCNDWGIPCAWLVNTNIKLSKAVYKSTIFDMIKKDLKETAQKGGDLYNIRMLDKLNILKLGSNKIIWKLETIAEDIQEHSSLEGTITKIKVLGQEKEGKKTPIVGTYIDSTNRYNYGTLQKIVQDEKIKNGTEAKKRADLLFNTGKDTFTVSGIDINTIRAGDKVSLNGQLLYVIDVTHELGYPGKMNLNLGTLDYIRREFYSDDF</sequence>
<dbReference type="Pfam" id="PF24032">
    <property type="entry name" value="YQBQ"/>
    <property type="match status" value="1"/>
</dbReference>
<reference evidence="2" key="2">
    <citation type="journal article" date="2021" name="Microorganisms">
        <title>Extensive Genome Exploration of Clostridium botulinum Group III Field Strains.</title>
        <authorList>
            <person name="Fillo S."/>
            <person name="Giordani F."/>
            <person name="Tonon E."/>
            <person name="Drigo I."/>
            <person name="Anselmo A."/>
            <person name="Fortunato A."/>
            <person name="Lista F."/>
            <person name="Bano L."/>
        </authorList>
    </citation>
    <scope>NUCLEOTIDE SEQUENCE</scope>
    <source>
        <strain evidence="2">IZSVe-TV_9877_3_12</strain>
    </source>
</reference>
<evidence type="ECO:0000313" key="3">
    <source>
        <dbReference type="Proteomes" id="UP000813637"/>
    </source>
</evidence>
<dbReference type="AlphaFoldDB" id="A0A9Q3VB83"/>
<accession>A0A9Q3VB83</accession>
<dbReference type="InterPro" id="IPR056937">
    <property type="entry name" value="YqbQ/XkdQ"/>
</dbReference>
<reference evidence="2" key="1">
    <citation type="submission" date="2020-02" db="EMBL/GenBank/DDBJ databases">
        <authorList>
            <person name="Fillo S."/>
            <person name="Giordani F."/>
            <person name="Tonon E."/>
            <person name="Drigo I."/>
            <person name="Anselmo A."/>
            <person name="Fortunato A."/>
            <person name="Bano L."/>
            <person name="Lista F."/>
        </authorList>
    </citation>
    <scope>NUCLEOTIDE SEQUENCE</scope>
    <source>
        <strain evidence="2">IZSVe-TV_9877_3_12</strain>
    </source>
</reference>